<keyword evidence="2" id="KW-1185">Reference proteome</keyword>
<comment type="caution">
    <text evidence="1">The sequence shown here is derived from an EMBL/GenBank/DDBJ whole genome shotgun (WGS) entry which is preliminary data.</text>
</comment>
<reference evidence="1" key="1">
    <citation type="submission" date="2022-08" db="EMBL/GenBank/DDBJ databases">
        <title>Genome Sequence of Lecanicillium fungicola.</title>
        <authorList>
            <person name="Buettner E."/>
        </authorList>
    </citation>
    <scope>NUCLEOTIDE SEQUENCE</scope>
    <source>
        <strain evidence="1">Babe33</strain>
    </source>
</reference>
<organism evidence="1 2">
    <name type="scientific">Zarea fungicola</name>
    <dbReference type="NCBI Taxonomy" id="93591"/>
    <lineage>
        <taxon>Eukaryota</taxon>
        <taxon>Fungi</taxon>
        <taxon>Dikarya</taxon>
        <taxon>Ascomycota</taxon>
        <taxon>Pezizomycotina</taxon>
        <taxon>Sordariomycetes</taxon>
        <taxon>Hypocreomycetidae</taxon>
        <taxon>Hypocreales</taxon>
        <taxon>Cordycipitaceae</taxon>
        <taxon>Zarea</taxon>
    </lineage>
</organism>
<accession>A0ACC1N1N2</accession>
<protein>
    <submittedName>
        <fullName evidence="1">Uncharacterized protein</fullName>
    </submittedName>
</protein>
<name>A0ACC1N1N2_9HYPO</name>
<sequence length="138" mass="14805">MDRPLTGESESVHGIATVVEKPDDDSDALGITTISSVESNASLTATIAVAPEPVVSPKPKSDGFQTEELVGNATAAPKMKPHTPVMQRIAAIEEEERKKKPMKQDELQKEKKEEDGGSTCSSNVTPKEASLAKFDEQK</sequence>
<dbReference type="Proteomes" id="UP001143910">
    <property type="component" value="Unassembled WGS sequence"/>
</dbReference>
<proteinExistence type="predicted"/>
<evidence type="ECO:0000313" key="1">
    <source>
        <dbReference type="EMBL" id="KAJ2972898.1"/>
    </source>
</evidence>
<evidence type="ECO:0000313" key="2">
    <source>
        <dbReference type="Proteomes" id="UP001143910"/>
    </source>
</evidence>
<dbReference type="EMBL" id="JANJQO010001064">
    <property type="protein sequence ID" value="KAJ2972898.1"/>
    <property type="molecule type" value="Genomic_DNA"/>
</dbReference>
<gene>
    <name evidence="1" type="ORF">NQ176_g6900</name>
</gene>